<gene>
    <name evidence="1" type="ORF">WJX73_010828</name>
</gene>
<dbReference type="AlphaFoldDB" id="A0AAW1PFI2"/>
<protein>
    <submittedName>
        <fullName evidence="1">Uncharacterized protein</fullName>
    </submittedName>
</protein>
<dbReference type="Gene3D" id="2.120.10.30">
    <property type="entry name" value="TolB, C-terminal domain"/>
    <property type="match status" value="1"/>
</dbReference>
<dbReference type="Proteomes" id="UP001465755">
    <property type="component" value="Unassembled WGS sequence"/>
</dbReference>
<dbReference type="SUPFAM" id="SSF82171">
    <property type="entry name" value="DPP6 N-terminal domain-like"/>
    <property type="match status" value="1"/>
</dbReference>
<dbReference type="InterPro" id="IPR011042">
    <property type="entry name" value="6-blade_b-propeller_TolB-like"/>
</dbReference>
<accession>A0AAW1PFI2</accession>
<proteinExistence type="predicted"/>
<dbReference type="EMBL" id="JALJOQ010000033">
    <property type="protein sequence ID" value="KAK9807226.1"/>
    <property type="molecule type" value="Genomic_DNA"/>
</dbReference>
<sequence>MVAALSDGQLRVYPLGPCAFRSLHQPHERGVNRVRTRDGCLYYYVNPGEQLAVHGEHFQWWPEAHSLSVLYVDDSTDAFFTAVVHLDTCELEVRPLLVTQSFSLFQNQPLLCQPETARWSPCGKWLLLEGKPPCGGLAVPRPIQAFCALDGSQRSLGHFSVARFVQTHRSDGGPRPALIAAEILHPPNLRAFQVYDLNSGRAMCHGPLPMGTAFNISRLLSDLDHCLPPPPPDEDGAVRSMPGPFARKSWIVWVENPKHAGTLYFHEDVQDTPDDLDEFEHKPPPSPRCVRTNRNVTIRHRGVQGLRPIMSPDGRMLAHVHRSSRSETLLLSIQDLPSGDKRVKRGLSNTGSMPSAILWSPCSNHLAIHVRKPSGRDTILVTSLGDARTWEPFRSVSPWSPQVSFGMVAWAHDSSKLLAQRGDTIYEADFIL</sequence>
<reference evidence="1 2" key="1">
    <citation type="journal article" date="2024" name="Nat. Commun.">
        <title>Phylogenomics reveals the evolutionary origins of lichenization in chlorophyte algae.</title>
        <authorList>
            <person name="Puginier C."/>
            <person name="Libourel C."/>
            <person name="Otte J."/>
            <person name="Skaloud P."/>
            <person name="Haon M."/>
            <person name="Grisel S."/>
            <person name="Petersen M."/>
            <person name="Berrin J.G."/>
            <person name="Delaux P.M."/>
            <person name="Dal Grande F."/>
            <person name="Keller J."/>
        </authorList>
    </citation>
    <scope>NUCLEOTIDE SEQUENCE [LARGE SCALE GENOMIC DNA]</scope>
    <source>
        <strain evidence="1 2">SAG 2036</strain>
    </source>
</reference>
<evidence type="ECO:0000313" key="2">
    <source>
        <dbReference type="Proteomes" id="UP001465755"/>
    </source>
</evidence>
<name>A0AAW1PFI2_9CHLO</name>
<keyword evidence="2" id="KW-1185">Reference proteome</keyword>
<comment type="caution">
    <text evidence="1">The sequence shown here is derived from an EMBL/GenBank/DDBJ whole genome shotgun (WGS) entry which is preliminary data.</text>
</comment>
<organism evidence="1 2">
    <name type="scientific">Symbiochloris irregularis</name>
    <dbReference type="NCBI Taxonomy" id="706552"/>
    <lineage>
        <taxon>Eukaryota</taxon>
        <taxon>Viridiplantae</taxon>
        <taxon>Chlorophyta</taxon>
        <taxon>core chlorophytes</taxon>
        <taxon>Trebouxiophyceae</taxon>
        <taxon>Trebouxiales</taxon>
        <taxon>Trebouxiaceae</taxon>
        <taxon>Symbiochloris</taxon>
    </lineage>
</organism>
<evidence type="ECO:0000313" key="1">
    <source>
        <dbReference type="EMBL" id="KAK9807226.1"/>
    </source>
</evidence>